<dbReference type="RefSeq" id="WP_188176165.1">
    <property type="nucleotide sequence ID" value="NZ_JACVVD010000007.1"/>
</dbReference>
<evidence type="ECO:0000313" key="4">
    <source>
        <dbReference type="Proteomes" id="UP000650466"/>
    </source>
</evidence>
<protein>
    <submittedName>
        <fullName evidence="3">Tad domain-containing protein</fullName>
    </submittedName>
</protein>
<proteinExistence type="predicted"/>
<dbReference type="AlphaFoldDB" id="A0A926QLF5"/>
<organism evidence="3 4">
    <name type="scientific">Paenibacillus sedimenti</name>
    <dbReference type="NCBI Taxonomy" id="2770274"/>
    <lineage>
        <taxon>Bacteria</taxon>
        <taxon>Bacillati</taxon>
        <taxon>Bacillota</taxon>
        <taxon>Bacilli</taxon>
        <taxon>Bacillales</taxon>
        <taxon>Paenibacillaceae</taxon>
        <taxon>Paenibacillus</taxon>
    </lineage>
</organism>
<evidence type="ECO:0000313" key="3">
    <source>
        <dbReference type="EMBL" id="MBD0382374.1"/>
    </source>
</evidence>
<gene>
    <name evidence="3" type="ORF">ICC18_19845</name>
</gene>
<feature type="transmembrane region" description="Helical" evidence="1">
    <location>
        <begin position="21"/>
        <end position="48"/>
    </location>
</feature>
<keyword evidence="1" id="KW-0472">Membrane</keyword>
<accession>A0A926QLF5</accession>
<dbReference type="Pfam" id="PF13400">
    <property type="entry name" value="Tad"/>
    <property type="match status" value="1"/>
</dbReference>
<comment type="caution">
    <text evidence="3">The sequence shown here is derived from an EMBL/GenBank/DDBJ whole genome shotgun (WGS) entry which is preliminary data.</text>
</comment>
<keyword evidence="1" id="KW-0812">Transmembrane</keyword>
<dbReference type="Proteomes" id="UP000650466">
    <property type="component" value="Unassembled WGS sequence"/>
</dbReference>
<name>A0A926QLF5_9BACL</name>
<keyword evidence="4" id="KW-1185">Reference proteome</keyword>
<evidence type="ECO:0000256" key="1">
    <source>
        <dbReference type="SAM" id="Phobius"/>
    </source>
</evidence>
<dbReference type="EMBL" id="JACVVD010000007">
    <property type="protein sequence ID" value="MBD0382374.1"/>
    <property type="molecule type" value="Genomic_DNA"/>
</dbReference>
<feature type="domain" description="Putative Flp pilus-assembly TadG-like N-terminal" evidence="2">
    <location>
        <begin position="19"/>
        <end position="65"/>
    </location>
</feature>
<dbReference type="InterPro" id="IPR028087">
    <property type="entry name" value="Tad_N"/>
</dbReference>
<reference evidence="3" key="1">
    <citation type="submission" date="2020-09" db="EMBL/GenBank/DDBJ databases">
        <title>Draft Genome Sequence of Paenibacillus sp. WST5.</title>
        <authorList>
            <person name="Bao Z."/>
        </authorList>
    </citation>
    <scope>NUCLEOTIDE SEQUENCE</scope>
    <source>
        <strain evidence="3">WST5</strain>
    </source>
</reference>
<sequence>MKRIVILEKLKRSIVQQDGNVSVLVAFVLVVLMGMTAIVVDGGMLYAVKMHMQKTANATVLSGAQELTATEQSVRSVADHVLHDHGESASLVKLSTAMKDRTTVVLKKDVGVHLAKVIGIDKMPVSVKATAKIEAMGAAMGAAPIGIDESKVLVYGQEYRLKVDNDEAVNGNFGIIALGEHAAGGASTYETNLEYGFKGMLSVGDIVETKTGNVAGDTRKAVQARLDRSPYADGDTSHRDDSRILLVPVYKACPQNADSIEDCKNYHEDGQLKKIAITGFAYFYLTAPMDYNSKEIIGKFIERTGTGFVKPGAVNRGAYAIKLTE</sequence>
<keyword evidence="1" id="KW-1133">Transmembrane helix</keyword>
<evidence type="ECO:0000259" key="2">
    <source>
        <dbReference type="Pfam" id="PF13400"/>
    </source>
</evidence>